<accession>A0A0V1AXS0</accession>
<dbReference type="EMBL" id="JYDH01000167">
    <property type="protein sequence ID" value="KRY29552.1"/>
    <property type="molecule type" value="Genomic_DNA"/>
</dbReference>
<evidence type="ECO:0000313" key="1">
    <source>
        <dbReference type="EMBL" id="KRY29552.1"/>
    </source>
</evidence>
<comment type="caution">
    <text evidence="1">The sequence shown here is derived from an EMBL/GenBank/DDBJ whole genome shotgun (WGS) entry which is preliminary data.</text>
</comment>
<dbReference type="AlphaFoldDB" id="A0A0V1AXS0"/>
<dbReference type="Proteomes" id="UP000054776">
    <property type="component" value="Unassembled WGS sequence"/>
</dbReference>
<proteinExistence type="predicted"/>
<evidence type="ECO:0000313" key="2">
    <source>
        <dbReference type="Proteomes" id="UP000054776"/>
    </source>
</evidence>
<protein>
    <submittedName>
        <fullName evidence="1">Uncharacterized protein</fullName>
    </submittedName>
</protein>
<reference evidence="1 2" key="1">
    <citation type="submission" date="2015-01" db="EMBL/GenBank/DDBJ databases">
        <title>Evolution of Trichinella species and genotypes.</title>
        <authorList>
            <person name="Korhonen P.K."/>
            <person name="Edoardo P."/>
            <person name="Giuseppe L.R."/>
            <person name="Gasser R.B."/>
        </authorList>
    </citation>
    <scope>NUCLEOTIDE SEQUENCE [LARGE SCALE GENOMIC DNA]</scope>
    <source>
        <strain evidence="1">ISS3</strain>
    </source>
</reference>
<dbReference type="InParanoid" id="A0A0V1AXS0"/>
<keyword evidence="2" id="KW-1185">Reference proteome</keyword>
<gene>
    <name evidence="1" type="ORF">T01_4322</name>
</gene>
<organism evidence="1 2">
    <name type="scientific">Trichinella spiralis</name>
    <name type="common">Trichina worm</name>
    <dbReference type="NCBI Taxonomy" id="6334"/>
    <lineage>
        <taxon>Eukaryota</taxon>
        <taxon>Metazoa</taxon>
        <taxon>Ecdysozoa</taxon>
        <taxon>Nematoda</taxon>
        <taxon>Enoplea</taxon>
        <taxon>Dorylaimia</taxon>
        <taxon>Trichinellida</taxon>
        <taxon>Trichinellidae</taxon>
        <taxon>Trichinella</taxon>
    </lineage>
</organism>
<name>A0A0V1AXS0_TRISP</name>
<sequence>MQLNLLLLITYYCQYERKKTSSIVCLYNKQASVVQGFLICFHLIAGKSGDQWLFVLAKKSKHSYRSPLDKAGPSRNVPPFSFDALIAV</sequence>